<comment type="caution">
    <text evidence="1">The sequence shown here is derived from an EMBL/GenBank/DDBJ whole genome shotgun (WGS) entry which is preliminary data.</text>
</comment>
<reference evidence="1 2" key="1">
    <citation type="journal article" date="2021" name="Commun. Biol.">
        <title>The genome of Shorea leprosula (Dipterocarpaceae) highlights the ecological relevance of drought in aseasonal tropical rainforests.</title>
        <authorList>
            <person name="Ng K.K.S."/>
            <person name="Kobayashi M.J."/>
            <person name="Fawcett J.A."/>
            <person name="Hatakeyama M."/>
            <person name="Paape T."/>
            <person name="Ng C.H."/>
            <person name="Ang C.C."/>
            <person name="Tnah L.H."/>
            <person name="Lee C.T."/>
            <person name="Nishiyama T."/>
            <person name="Sese J."/>
            <person name="O'Brien M.J."/>
            <person name="Copetti D."/>
            <person name="Mohd Noor M.I."/>
            <person name="Ong R.C."/>
            <person name="Putra M."/>
            <person name="Sireger I.Z."/>
            <person name="Indrioko S."/>
            <person name="Kosugi Y."/>
            <person name="Izuno A."/>
            <person name="Isagi Y."/>
            <person name="Lee S.L."/>
            <person name="Shimizu K.K."/>
        </authorList>
    </citation>
    <scope>NUCLEOTIDE SEQUENCE [LARGE SCALE GENOMIC DNA]</scope>
    <source>
        <strain evidence="1">214</strain>
    </source>
</reference>
<keyword evidence="2" id="KW-1185">Reference proteome</keyword>
<evidence type="ECO:0000313" key="2">
    <source>
        <dbReference type="Proteomes" id="UP001054252"/>
    </source>
</evidence>
<gene>
    <name evidence="1" type="ORF">SLEP1_g37703</name>
</gene>
<accession>A0AAV5KW34</accession>
<proteinExistence type="predicted"/>
<protein>
    <submittedName>
        <fullName evidence="1">Uncharacterized protein</fullName>
    </submittedName>
</protein>
<dbReference type="AlphaFoldDB" id="A0AAV5KW34"/>
<sequence>MKIKQQALLGFLRLASTGENFFLRPCLVWSRKPNHYRFQQQTPILSRIRYLANTATRRKFLKCTVGHLAAGI</sequence>
<name>A0AAV5KW34_9ROSI</name>
<evidence type="ECO:0000313" key="1">
    <source>
        <dbReference type="EMBL" id="GKV28685.1"/>
    </source>
</evidence>
<dbReference type="EMBL" id="BPVZ01000080">
    <property type="protein sequence ID" value="GKV28685.1"/>
    <property type="molecule type" value="Genomic_DNA"/>
</dbReference>
<dbReference type="Proteomes" id="UP001054252">
    <property type="component" value="Unassembled WGS sequence"/>
</dbReference>
<organism evidence="1 2">
    <name type="scientific">Rubroshorea leprosula</name>
    <dbReference type="NCBI Taxonomy" id="152421"/>
    <lineage>
        <taxon>Eukaryota</taxon>
        <taxon>Viridiplantae</taxon>
        <taxon>Streptophyta</taxon>
        <taxon>Embryophyta</taxon>
        <taxon>Tracheophyta</taxon>
        <taxon>Spermatophyta</taxon>
        <taxon>Magnoliopsida</taxon>
        <taxon>eudicotyledons</taxon>
        <taxon>Gunneridae</taxon>
        <taxon>Pentapetalae</taxon>
        <taxon>rosids</taxon>
        <taxon>malvids</taxon>
        <taxon>Malvales</taxon>
        <taxon>Dipterocarpaceae</taxon>
        <taxon>Rubroshorea</taxon>
    </lineage>
</organism>